<keyword evidence="2" id="KW-1185">Reference proteome</keyword>
<evidence type="ECO:0000313" key="1">
    <source>
        <dbReference type="EMBL" id="MFC3282857.1"/>
    </source>
</evidence>
<dbReference type="RefSeq" id="WP_386771929.1">
    <property type="nucleotide sequence ID" value="NZ_JBHRUG010000009.1"/>
</dbReference>
<name>A0ABV7LK09_9GAMM</name>
<dbReference type="SUPFAM" id="SSF52833">
    <property type="entry name" value="Thioredoxin-like"/>
    <property type="match status" value="1"/>
</dbReference>
<proteinExistence type="predicted"/>
<dbReference type="Proteomes" id="UP001595579">
    <property type="component" value="Unassembled WGS sequence"/>
</dbReference>
<protein>
    <recommendedName>
        <fullName evidence="3">Thioredoxin</fullName>
    </recommendedName>
</protein>
<evidence type="ECO:0008006" key="3">
    <source>
        <dbReference type="Google" id="ProtNLM"/>
    </source>
</evidence>
<dbReference type="InterPro" id="IPR036249">
    <property type="entry name" value="Thioredoxin-like_sf"/>
</dbReference>
<sequence length="127" mass="13878">MVIALAILLVPVTWLIMEVRSTQMLTDLDIIGSGEPVVVQIHEPGFEDSERLRRDIDAARSRMSGELAFRVVNIDTSRGARFAYEYGVSPATVMLFDARGEVARVIEGGGSAEDLEATFTAHLRGAK</sequence>
<gene>
    <name evidence="1" type="ORF">ACFOEV_04450</name>
</gene>
<accession>A0ABV7LK09</accession>
<dbReference type="EMBL" id="JBHRUG010000009">
    <property type="protein sequence ID" value="MFC3282857.1"/>
    <property type="molecule type" value="Genomic_DNA"/>
</dbReference>
<dbReference type="Gene3D" id="3.40.30.10">
    <property type="entry name" value="Glutaredoxin"/>
    <property type="match status" value="1"/>
</dbReference>
<reference evidence="2" key="1">
    <citation type="journal article" date="2019" name="Int. J. Syst. Evol. Microbiol.">
        <title>The Global Catalogue of Microorganisms (GCM) 10K type strain sequencing project: providing services to taxonomists for standard genome sequencing and annotation.</title>
        <authorList>
            <consortium name="The Broad Institute Genomics Platform"/>
            <consortium name="The Broad Institute Genome Sequencing Center for Infectious Disease"/>
            <person name="Wu L."/>
            <person name="Ma J."/>
        </authorList>
    </citation>
    <scope>NUCLEOTIDE SEQUENCE [LARGE SCALE GENOMIC DNA]</scope>
    <source>
        <strain evidence="2">CECT 7698</strain>
    </source>
</reference>
<evidence type="ECO:0000313" key="2">
    <source>
        <dbReference type="Proteomes" id="UP001595579"/>
    </source>
</evidence>
<comment type="caution">
    <text evidence="1">The sequence shown here is derived from an EMBL/GenBank/DDBJ whole genome shotgun (WGS) entry which is preliminary data.</text>
</comment>
<organism evidence="1 2">
    <name type="scientific">Litchfieldella rifensis</name>
    <dbReference type="NCBI Taxonomy" id="762643"/>
    <lineage>
        <taxon>Bacteria</taxon>
        <taxon>Pseudomonadati</taxon>
        <taxon>Pseudomonadota</taxon>
        <taxon>Gammaproteobacteria</taxon>
        <taxon>Oceanospirillales</taxon>
        <taxon>Halomonadaceae</taxon>
        <taxon>Litchfieldella</taxon>
    </lineage>
</organism>